<evidence type="ECO:0000313" key="2">
    <source>
        <dbReference type="EMBL" id="QCD87651.1"/>
    </source>
</evidence>
<organism evidence="2 3">
    <name type="scientific">Vigna unguiculata</name>
    <name type="common">Cowpea</name>
    <dbReference type="NCBI Taxonomy" id="3917"/>
    <lineage>
        <taxon>Eukaryota</taxon>
        <taxon>Viridiplantae</taxon>
        <taxon>Streptophyta</taxon>
        <taxon>Embryophyta</taxon>
        <taxon>Tracheophyta</taxon>
        <taxon>Spermatophyta</taxon>
        <taxon>Magnoliopsida</taxon>
        <taxon>eudicotyledons</taxon>
        <taxon>Gunneridae</taxon>
        <taxon>Pentapetalae</taxon>
        <taxon>rosids</taxon>
        <taxon>fabids</taxon>
        <taxon>Fabales</taxon>
        <taxon>Fabaceae</taxon>
        <taxon>Papilionoideae</taxon>
        <taxon>50 kb inversion clade</taxon>
        <taxon>NPAAA clade</taxon>
        <taxon>indigoferoid/millettioid clade</taxon>
        <taxon>Phaseoleae</taxon>
        <taxon>Vigna</taxon>
    </lineage>
</organism>
<gene>
    <name evidence="2" type="ORF">DEO72_LG3g2190</name>
</gene>
<dbReference type="AlphaFoldDB" id="A0A4D6LGE0"/>
<proteinExistence type="predicted"/>
<protein>
    <submittedName>
        <fullName evidence="2">Uncharacterized protein</fullName>
    </submittedName>
</protein>
<dbReference type="EMBL" id="CP039347">
    <property type="protein sequence ID" value="QCD87651.1"/>
    <property type="molecule type" value="Genomic_DNA"/>
</dbReference>
<keyword evidence="1" id="KW-0472">Membrane</keyword>
<accession>A0A4D6LGE0</accession>
<evidence type="ECO:0000313" key="3">
    <source>
        <dbReference type="Proteomes" id="UP000501690"/>
    </source>
</evidence>
<feature type="transmembrane region" description="Helical" evidence="1">
    <location>
        <begin position="32"/>
        <end position="52"/>
    </location>
</feature>
<reference evidence="2 3" key="1">
    <citation type="submission" date="2019-04" db="EMBL/GenBank/DDBJ databases">
        <title>An improved genome assembly and genetic linkage map for asparagus bean, Vigna unguiculata ssp. sesquipedialis.</title>
        <authorList>
            <person name="Xia Q."/>
            <person name="Zhang R."/>
            <person name="Dong Y."/>
        </authorList>
    </citation>
    <scope>NUCLEOTIDE SEQUENCE [LARGE SCALE GENOMIC DNA]</scope>
    <source>
        <tissue evidence="2">Leaf</tissue>
    </source>
</reference>
<keyword evidence="3" id="KW-1185">Reference proteome</keyword>
<evidence type="ECO:0000256" key="1">
    <source>
        <dbReference type="SAM" id="Phobius"/>
    </source>
</evidence>
<dbReference type="Proteomes" id="UP000501690">
    <property type="component" value="Linkage Group LG3"/>
</dbReference>
<keyword evidence="1" id="KW-0812">Transmembrane</keyword>
<keyword evidence="1" id="KW-1133">Transmembrane helix</keyword>
<name>A0A4D6LGE0_VIGUN</name>
<sequence length="70" mass="7696">MRQAAHALSCWFWVPAKEPPGGASLAARRHMAMYSIFWVFMKGLAVIVELLGDADPFGSDLMMLGFSCGF</sequence>